<dbReference type="InterPro" id="IPR011989">
    <property type="entry name" value="ARM-like"/>
</dbReference>
<gene>
    <name evidence="6" type="primary">LOC110786186</name>
</gene>
<evidence type="ECO:0000259" key="3">
    <source>
        <dbReference type="Pfam" id="PF04836"/>
    </source>
</evidence>
<keyword evidence="5" id="KW-1185">Reference proteome</keyword>
<dbReference type="InterPro" id="IPR007701">
    <property type="entry name" value="Interferon-rel_develop_reg_N"/>
</dbReference>
<comment type="similarity">
    <text evidence="1">Belongs to the IFRD family.</text>
</comment>
<sequence>MGKRNSNRKNAAAMLDSDDTDSVSSSSSVRSDLVSVGVGVGVGADVEKDSLLDESLDALFEKRGSTREKALESIIEAFSQNLQHEFVEKKFATLLHQCLNSIKKGSGKEIILASQTIGLLALTTGPGKQASEILEESVPIISQALRSRSESSKVAALLDCLAVITFIGGEEAEETERSMQIMWQVLHPKLSTNVVATKASPAVIAATVSAWSFLLTTINSWSLSLKDWQESISYLSTLLDKDDRSVRIGAGEALAVIFDVGDFERFSCERNGSSDETDKPTREGYIHLKGLQGKVLNQVRDLASEAGGKGAAKKDLNNQRNLFRDFLDFLEDGYSPETSTKIGGETLTTTSWSELIQLNFLKHFLRGGFVKHMLENGFLHDVFGFTPKKKFNLGNGDQSADKLNEKRLYKSPNSALAKARTQYMNKQRTVLQGRKTGHFAVAAEEE</sequence>
<dbReference type="Proteomes" id="UP000813463">
    <property type="component" value="Chromosome 3"/>
</dbReference>
<evidence type="ECO:0000256" key="1">
    <source>
        <dbReference type="ARBA" id="ARBA00008828"/>
    </source>
</evidence>
<dbReference type="InterPro" id="IPR006921">
    <property type="entry name" value="Interferon-rel_develop_reg_C"/>
</dbReference>
<evidence type="ECO:0000256" key="2">
    <source>
        <dbReference type="SAM" id="MobiDB-lite"/>
    </source>
</evidence>
<evidence type="ECO:0008006" key="7">
    <source>
        <dbReference type="Google" id="ProtNLM"/>
    </source>
</evidence>
<accession>A0A9R0JTD6</accession>
<dbReference type="KEGG" id="soe:110786186"/>
<dbReference type="SUPFAM" id="SSF48371">
    <property type="entry name" value="ARM repeat"/>
    <property type="match status" value="1"/>
</dbReference>
<evidence type="ECO:0000313" key="5">
    <source>
        <dbReference type="Proteomes" id="UP000813463"/>
    </source>
</evidence>
<reference evidence="5" key="1">
    <citation type="journal article" date="2021" name="Nat. Commun.">
        <title>Genomic analyses provide insights into spinach domestication and the genetic basis of agronomic traits.</title>
        <authorList>
            <person name="Cai X."/>
            <person name="Sun X."/>
            <person name="Xu C."/>
            <person name="Sun H."/>
            <person name="Wang X."/>
            <person name="Ge C."/>
            <person name="Zhang Z."/>
            <person name="Wang Q."/>
            <person name="Fei Z."/>
            <person name="Jiao C."/>
            <person name="Wang Q."/>
        </authorList>
    </citation>
    <scope>NUCLEOTIDE SEQUENCE [LARGE SCALE GENOMIC DNA]</scope>
    <source>
        <strain evidence="5">cv. Varoflay</strain>
    </source>
</reference>
<dbReference type="AlphaFoldDB" id="A0A9R0JTD6"/>
<feature type="domain" description="Interferon-related developmental regulator C-terminal" evidence="3">
    <location>
        <begin position="376"/>
        <end position="428"/>
    </location>
</feature>
<feature type="region of interest" description="Disordered" evidence="2">
    <location>
        <begin position="1"/>
        <end position="29"/>
    </location>
</feature>
<dbReference type="GeneID" id="110786186"/>
<reference evidence="6" key="2">
    <citation type="submission" date="2025-08" db="UniProtKB">
        <authorList>
            <consortium name="RefSeq"/>
        </authorList>
    </citation>
    <scope>IDENTIFICATION</scope>
    <source>
        <tissue evidence="6">Leaf</tissue>
    </source>
</reference>
<dbReference type="Pfam" id="PF05004">
    <property type="entry name" value="IFRD"/>
    <property type="match status" value="1"/>
</dbReference>
<organism evidence="5 6">
    <name type="scientific">Spinacia oleracea</name>
    <name type="common">Spinach</name>
    <dbReference type="NCBI Taxonomy" id="3562"/>
    <lineage>
        <taxon>Eukaryota</taxon>
        <taxon>Viridiplantae</taxon>
        <taxon>Streptophyta</taxon>
        <taxon>Embryophyta</taxon>
        <taxon>Tracheophyta</taxon>
        <taxon>Spermatophyta</taxon>
        <taxon>Magnoliopsida</taxon>
        <taxon>eudicotyledons</taxon>
        <taxon>Gunneridae</taxon>
        <taxon>Pentapetalae</taxon>
        <taxon>Caryophyllales</taxon>
        <taxon>Chenopodiaceae</taxon>
        <taxon>Chenopodioideae</taxon>
        <taxon>Anserineae</taxon>
        <taxon>Spinacia</taxon>
    </lineage>
</organism>
<dbReference type="PANTHER" id="PTHR12354:SF1">
    <property type="entry name" value="INTERFERON-RELATED DEVELOPMENTAL REGULATOR 1"/>
    <property type="match status" value="1"/>
</dbReference>
<dbReference type="Gene3D" id="1.25.10.10">
    <property type="entry name" value="Leucine-rich Repeat Variant"/>
    <property type="match status" value="1"/>
</dbReference>
<feature type="domain" description="Interferon-related developmental regulator N-terminal" evidence="4">
    <location>
        <begin position="28"/>
        <end position="331"/>
    </location>
</feature>
<evidence type="ECO:0000313" key="6">
    <source>
        <dbReference type="RefSeq" id="XP_021846416.1"/>
    </source>
</evidence>
<dbReference type="Pfam" id="PF04836">
    <property type="entry name" value="IFRD_C"/>
    <property type="match status" value="1"/>
</dbReference>
<dbReference type="RefSeq" id="XP_021846416.1">
    <property type="nucleotide sequence ID" value="XM_021990724.2"/>
</dbReference>
<proteinExistence type="inferred from homology"/>
<name>A0A9R0JTD6_SPIOL</name>
<evidence type="ECO:0000259" key="4">
    <source>
        <dbReference type="Pfam" id="PF05004"/>
    </source>
</evidence>
<dbReference type="InterPro" id="IPR039777">
    <property type="entry name" value="IFRD"/>
</dbReference>
<dbReference type="PANTHER" id="PTHR12354">
    <property type="entry name" value="INTERFERON-RELATED DEVELOPMENTAL REGULATOR"/>
    <property type="match status" value="1"/>
</dbReference>
<protein>
    <recommendedName>
        <fullName evidence="7">Interferon-related developmental regulator N-terminal domain-containing protein</fullName>
    </recommendedName>
</protein>
<dbReference type="InterPro" id="IPR016024">
    <property type="entry name" value="ARM-type_fold"/>
</dbReference>
<dbReference type="OrthoDB" id="686784at2759"/>